<dbReference type="Proteomes" id="UP000474967">
    <property type="component" value="Unassembled WGS sequence"/>
</dbReference>
<protein>
    <submittedName>
        <fullName evidence="2">Uncharacterized protein</fullName>
    </submittedName>
</protein>
<comment type="caution">
    <text evidence="2">The sequence shown here is derived from an EMBL/GenBank/DDBJ whole genome shotgun (WGS) entry which is preliminary data.</text>
</comment>
<keyword evidence="1" id="KW-0812">Transmembrane</keyword>
<dbReference type="RefSeq" id="WP_163287761.1">
    <property type="nucleotide sequence ID" value="NZ_JAAGWY010000001.1"/>
</dbReference>
<evidence type="ECO:0000313" key="3">
    <source>
        <dbReference type="Proteomes" id="UP000474967"/>
    </source>
</evidence>
<sequence>MDIPVALSISIAFLTVLVTVILFVVESRRRDRAARLDSRRAMVADALSIMERSVRGLARPALLRWSRGPDFEFSLAVPRLLLALDKDQHAVGAWLVQQTQKMQTASSDKATAVIGIQTAVKLTEWHQGEVTLTWFSDQLRLPSHQASKPQRLLARLRRYSHRLGESFIEGATIGAGLALLEPVLGSVRRH</sequence>
<reference evidence="2 3" key="1">
    <citation type="journal article" date="2014" name="J. Microbiol.">
        <title>Diaminobutyricibacter tongyongensis gen. nov., sp. nov. and Homoserinibacter gongjuensis gen. nov., sp. nov. belong to the family Microbacteriaceae.</title>
        <authorList>
            <person name="Kim S.J."/>
            <person name="Ahn J.H."/>
            <person name="Weon H.Y."/>
            <person name="Hamada M."/>
            <person name="Suzuki K."/>
            <person name="Kwon S.W."/>
        </authorList>
    </citation>
    <scope>NUCLEOTIDE SEQUENCE [LARGE SCALE GENOMIC DNA]</scope>
    <source>
        <strain evidence="2 3">NBRC 108724</strain>
    </source>
</reference>
<dbReference type="AlphaFoldDB" id="A0A6L9XTP7"/>
<gene>
    <name evidence="2" type="ORF">G3T36_02110</name>
</gene>
<name>A0A6L9XTP7_9MICO</name>
<proteinExistence type="predicted"/>
<evidence type="ECO:0000313" key="2">
    <source>
        <dbReference type="EMBL" id="NEN04655.1"/>
    </source>
</evidence>
<organism evidence="2 3">
    <name type="scientific">Leifsonia tongyongensis</name>
    <dbReference type="NCBI Taxonomy" id="1268043"/>
    <lineage>
        <taxon>Bacteria</taxon>
        <taxon>Bacillati</taxon>
        <taxon>Actinomycetota</taxon>
        <taxon>Actinomycetes</taxon>
        <taxon>Micrococcales</taxon>
        <taxon>Microbacteriaceae</taxon>
        <taxon>Leifsonia</taxon>
    </lineage>
</organism>
<keyword evidence="1" id="KW-0472">Membrane</keyword>
<evidence type="ECO:0000256" key="1">
    <source>
        <dbReference type="SAM" id="Phobius"/>
    </source>
</evidence>
<feature type="transmembrane region" description="Helical" evidence="1">
    <location>
        <begin position="6"/>
        <end position="25"/>
    </location>
</feature>
<keyword evidence="3" id="KW-1185">Reference proteome</keyword>
<dbReference type="EMBL" id="JAAGWY010000001">
    <property type="protein sequence ID" value="NEN04655.1"/>
    <property type="molecule type" value="Genomic_DNA"/>
</dbReference>
<accession>A0A6L9XTP7</accession>
<keyword evidence="1" id="KW-1133">Transmembrane helix</keyword>